<accession>A0A652LDT6</accession>
<feature type="transmembrane region" description="Helical" evidence="2">
    <location>
        <begin position="64"/>
        <end position="88"/>
    </location>
</feature>
<protein>
    <submittedName>
        <fullName evidence="3">Uncharacterized protein</fullName>
    </submittedName>
</protein>
<sequence length="91" mass="9501">MKHLPGTPPSGRRRSGPPEPGRRSPSAKHLLRPRSSRSFVLGLCMSIGGLAGGVRATLDGKGIGTILGIFGIGVLGLVLATAWVVTYARER</sequence>
<dbReference type="EMBL" id="RDBM01000004">
    <property type="protein sequence ID" value="TXS34272.1"/>
    <property type="molecule type" value="Genomic_DNA"/>
</dbReference>
<dbReference type="AlphaFoldDB" id="A0A652LDT6"/>
<name>A0A652LDT6_9ACTN</name>
<evidence type="ECO:0000256" key="2">
    <source>
        <dbReference type="SAM" id="Phobius"/>
    </source>
</evidence>
<keyword evidence="2" id="KW-1133">Transmembrane helix</keyword>
<proteinExistence type="predicted"/>
<keyword evidence="2" id="KW-0812">Transmembrane</keyword>
<organism evidence="3">
    <name type="scientific">Streptomyces sp. gb1(2016)</name>
    <dbReference type="NCBI Taxonomy" id="1828321"/>
    <lineage>
        <taxon>Bacteria</taxon>
        <taxon>Bacillati</taxon>
        <taxon>Actinomycetota</taxon>
        <taxon>Actinomycetes</taxon>
        <taxon>Kitasatosporales</taxon>
        <taxon>Streptomycetaceae</taxon>
        <taxon>Streptomyces</taxon>
    </lineage>
</organism>
<feature type="region of interest" description="Disordered" evidence="1">
    <location>
        <begin position="1"/>
        <end position="30"/>
    </location>
</feature>
<feature type="transmembrane region" description="Helical" evidence="2">
    <location>
        <begin position="38"/>
        <end position="58"/>
    </location>
</feature>
<reference evidence="3" key="1">
    <citation type="submission" date="2018-10" db="EMBL/GenBank/DDBJ databases">
        <authorList>
            <person name="Hariharan J."/>
            <person name="Choudoir M.J."/>
            <person name="Diebold P."/>
            <person name="Panke-Buisse K."/>
            <person name="Campbell A.N."/>
            <person name="Buckley D.H."/>
        </authorList>
    </citation>
    <scope>NUCLEOTIDE SEQUENCE</scope>
    <source>
        <strain evidence="3">Gb1</strain>
    </source>
</reference>
<gene>
    <name evidence="3" type="ORF">EAO74_00355</name>
</gene>
<evidence type="ECO:0000313" key="3">
    <source>
        <dbReference type="EMBL" id="TXS34272.1"/>
    </source>
</evidence>
<comment type="caution">
    <text evidence="3">The sequence shown here is derived from an EMBL/GenBank/DDBJ whole genome shotgun (WGS) entry which is preliminary data.</text>
</comment>
<evidence type="ECO:0000256" key="1">
    <source>
        <dbReference type="SAM" id="MobiDB-lite"/>
    </source>
</evidence>
<keyword evidence="2" id="KW-0472">Membrane</keyword>